<evidence type="ECO:0000256" key="1">
    <source>
        <dbReference type="SAM" id="MobiDB-lite"/>
    </source>
</evidence>
<accession>A0A550CL59</accession>
<organism evidence="2 3">
    <name type="scientific">Schizophyllum amplum</name>
    <dbReference type="NCBI Taxonomy" id="97359"/>
    <lineage>
        <taxon>Eukaryota</taxon>
        <taxon>Fungi</taxon>
        <taxon>Dikarya</taxon>
        <taxon>Basidiomycota</taxon>
        <taxon>Agaricomycotina</taxon>
        <taxon>Agaricomycetes</taxon>
        <taxon>Agaricomycetidae</taxon>
        <taxon>Agaricales</taxon>
        <taxon>Schizophyllaceae</taxon>
        <taxon>Schizophyllum</taxon>
    </lineage>
</organism>
<evidence type="ECO:0000313" key="3">
    <source>
        <dbReference type="Proteomes" id="UP000320762"/>
    </source>
</evidence>
<protein>
    <submittedName>
        <fullName evidence="2">Uncharacterized protein</fullName>
    </submittedName>
</protein>
<dbReference type="Proteomes" id="UP000320762">
    <property type="component" value="Unassembled WGS sequence"/>
</dbReference>
<feature type="compositionally biased region" description="Low complexity" evidence="1">
    <location>
        <begin position="75"/>
        <end position="85"/>
    </location>
</feature>
<dbReference type="AlphaFoldDB" id="A0A550CL59"/>
<name>A0A550CL59_9AGAR</name>
<keyword evidence="3" id="KW-1185">Reference proteome</keyword>
<dbReference type="EMBL" id="VDMD01000005">
    <property type="protein sequence ID" value="TRM65546.1"/>
    <property type="molecule type" value="Genomic_DNA"/>
</dbReference>
<feature type="region of interest" description="Disordered" evidence="1">
    <location>
        <begin position="1"/>
        <end position="88"/>
    </location>
</feature>
<comment type="caution">
    <text evidence="2">The sequence shown here is derived from an EMBL/GenBank/DDBJ whole genome shotgun (WGS) entry which is preliminary data.</text>
</comment>
<proteinExistence type="predicted"/>
<reference evidence="2 3" key="1">
    <citation type="journal article" date="2019" name="New Phytol.">
        <title>Comparative genomics reveals unique wood-decay strategies and fruiting body development in the Schizophyllaceae.</title>
        <authorList>
            <person name="Almasi E."/>
            <person name="Sahu N."/>
            <person name="Krizsan K."/>
            <person name="Balint B."/>
            <person name="Kovacs G.M."/>
            <person name="Kiss B."/>
            <person name="Cseklye J."/>
            <person name="Drula E."/>
            <person name="Henrissat B."/>
            <person name="Nagy I."/>
            <person name="Chovatia M."/>
            <person name="Adam C."/>
            <person name="LaButti K."/>
            <person name="Lipzen A."/>
            <person name="Riley R."/>
            <person name="Grigoriev I.V."/>
            <person name="Nagy L.G."/>
        </authorList>
    </citation>
    <scope>NUCLEOTIDE SEQUENCE [LARGE SCALE GENOMIC DNA]</scope>
    <source>
        <strain evidence="2 3">NL-1724</strain>
    </source>
</reference>
<feature type="compositionally biased region" description="Polar residues" evidence="1">
    <location>
        <begin position="32"/>
        <end position="63"/>
    </location>
</feature>
<sequence>MFSIPTPSPPACQLSTRPSRLSLHERSLFPESGSTRTVSSRASKPPSSTLPTQSYYRSPTLAYTINPHPTPPPTHTTKTMTNSSTSFATRKPAPTIVTQNLPANGSAAMHRDRPHLRQVLDYIASRARGICATSSSTRLVARPSLLPCFLAATMYFITFTCTPPAHGHLFACHWTVSGSMLYLYEEPNVPNILGTEPRLGG</sequence>
<feature type="compositionally biased region" description="Pro residues" evidence="1">
    <location>
        <begin position="1"/>
        <end position="10"/>
    </location>
</feature>
<evidence type="ECO:0000313" key="2">
    <source>
        <dbReference type="EMBL" id="TRM65546.1"/>
    </source>
</evidence>
<gene>
    <name evidence="2" type="ORF">BD626DRAFT_567446</name>
</gene>